<feature type="DNA-binding region" description="H-T-H motif" evidence="4">
    <location>
        <begin position="37"/>
        <end position="56"/>
    </location>
</feature>
<protein>
    <submittedName>
        <fullName evidence="6">TetR family transcriptional regulator</fullName>
    </submittedName>
</protein>
<feature type="DNA-binding region" description="H-T-H motif" evidence="4">
    <location>
        <begin position="236"/>
        <end position="255"/>
    </location>
</feature>
<dbReference type="PRINTS" id="PR00455">
    <property type="entry name" value="HTHTETR"/>
</dbReference>
<evidence type="ECO:0000313" key="7">
    <source>
        <dbReference type="Proteomes" id="UP001144396"/>
    </source>
</evidence>
<keyword evidence="2 4" id="KW-0238">DNA-binding</keyword>
<reference evidence="6" key="1">
    <citation type="submission" date="2022-12" db="EMBL/GenBank/DDBJ databases">
        <title>Reference genome sequencing for broad-spectrum identification of bacterial and archaeal isolates by mass spectrometry.</title>
        <authorList>
            <person name="Sekiguchi Y."/>
            <person name="Tourlousse D.M."/>
        </authorList>
    </citation>
    <scope>NUCLEOTIDE SEQUENCE</scope>
    <source>
        <strain evidence="6">14</strain>
    </source>
</reference>
<dbReference type="EMBL" id="BSDP01000001">
    <property type="protein sequence ID" value="GLI25924.1"/>
    <property type="molecule type" value="Genomic_DNA"/>
</dbReference>
<dbReference type="Proteomes" id="UP001144396">
    <property type="component" value="Unassembled WGS sequence"/>
</dbReference>
<evidence type="ECO:0000256" key="4">
    <source>
        <dbReference type="PROSITE-ProRule" id="PRU00335"/>
    </source>
</evidence>
<dbReference type="InterPro" id="IPR050109">
    <property type="entry name" value="HTH-type_TetR-like_transc_reg"/>
</dbReference>
<dbReference type="Gene3D" id="1.10.10.60">
    <property type="entry name" value="Homeodomain-like"/>
    <property type="match status" value="2"/>
</dbReference>
<feature type="domain" description="HTH tetR-type" evidence="5">
    <location>
        <begin position="14"/>
        <end position="74"/>
    </location>
</feature>
<dbReference type="Pfam" id="PF00440">
    <property type="entry name" value="TetR_N"/>
    <property type="match status" value="2"/>
</dbReference>
<comment type="caution">
    <text evidence="6">The sequence shown here is derived from an EMBL/GenBank/DDBJ whole genome shotgun (WGS) entry which is preliminary data.</text>
</comment>
<keyword evidence="3" id="KW-0804">Transcription</keyword>
<evidence type="ECO:0000256" key="2">
    <source>
        <dbReference type="ARBA" id="ARBA00023125"/>
    </source>
</evidence>
<keyword evidence="1" id="KW-0805">Transcription regulation</keyword>
<evidence type="ECO:0000256" key="3">
    <source>
        <dbReference type="ARBA" id="ARBA00023163"/>
    </source>
</evidence>
<feature type="domain" description="HTH tetR-type" evidence="5">
    <location>
        <begin position="213"/>
        <end position="273"/>
    </location>
</feature>
<organism evidence="6 7">
    <name type="scientific">Agromyces rhizosphaerae</name>
    <dbReference type="NCBI Taxonomy" id="88374"/>
    <lineage>
        <taxon>Bacteria</taxon>
        <taxon>Bacillati</taxon>
        <taxon>Actinomycetota</taxon>
        <taxon>Actinomycetes</taxon>
        <taxon>Micrococcales</taxon>
        <taxon>Microbacteriaceae</taxon>
        <taxon>Agromyces</taxon>
    </lineage>
</organism>
<dbReference type="GO" id="GO:0000976">
    <property type="term" value="F:transcription cis-regulatory region binding"/>
    <property type="evidence" value="ECO:0007669"/>
    <property type="project" value="TreeGrafter"/>
</dbReference>
<dbReference type="InterPro" id="IPR001647">
    <property type="entry name" value="HTH_TetR"/>
</dbReference>
<evidence type="ECO:0000256" key="1">
    <source>
        <dbReference type="ARBA" id="ARBA00023015"/>
    </source>
</evidence>
<dbReference type="PANTHER" id="PTHR30055">
    <property type="entry name" value="HTH-TYPE TRANSCRIPTIONAL REGULATOR RUTR"/>
    <property type="match status" value="1"/>
</dbReference>
<sequence length="402" mass="43111">MSEVVTETVRRRPKDRKQRIEAAAAEAFSAHGFHAVGMEDIAAAVGVSAPALYRHYPSKYALFVACARGLAGGLLDGIDEVPASDDPDERLDALLAAVLKVTVANRSTGGLYRWEGRYLAPEHRAEIGEQFDRLTATIADALLAVRDDLGPVEADRIASGALAVIASITAHRTSLGVRRMDRVIGGAAHRVLRVSPDGAEAPPIERSDSEPIGGRRELLLSKAITLFNRRGYHDVGIDEIAAAAGLTPSGVYRHFAGKSDILFAACVRAAERLTQVTAEATSRAGSDPAGALQSMGRAYIRFAFEQHELLSVYSADATSLPEHDLSRLLALQREHVAEWVNRLRAVHPSLDQPSARILVHAALGVVVDGGRRSHWSDDPAVVRCVAAMVDAVLDPPDTDLGR</sequence>
<dbReference type="AlphaFoldDB" id="A0A9W6CSB6"/>
<proteinExistence type="predicted"/>
<accession>A0A9W6CSB6</accession>
<dbReference type="SUPFAM" id="SSF46689">
    <property type="entry name" value="Homeodomain-like"/>
    <property type="match status" value="2"/>
</dbReference>
<dbReference type="Gene3D" id="1.10.357.10">
    <property type="entry name" value="Tetracycline Repressor, domain 2"/>
    <property type="match status" value="2"/>
</dbReference>
<dbReference type="GO" id="GO:0003700">
    <property type="term" value="F:DNA-binding transcription factor activity"/>
    <property type="evidence" value="ECO:0007669"/>
    <property type="project" value="TreeGrafter"/>
</dbReference>
<gene>
    <name evidence="6" type="ORF">ARHIZOSPH14_01660</name>
</gene>
<evidence type="ECO:0000259" key="5">
    <source>
        <dbReference type="PROSITE" id="PS50977"/>
    </source>
</evidence>
<dbReference type="RefSeq" id="WP_281881929.1">
    <property type="nucleotide sequence ID" value="NZ_BSDP01000001.1"/>
</dbReference>
<dbReference type="InterPro" id="IPR009057">
    <property type="entry name" value="Homeodomain-like_sf"/>
</dbReference>
<keyword evidence="7" id="KW-1185">Reference proteome</keyword>
<evidence type="ECO:0000313" key="6">
    <source>
        <dbReference type="EMBL" id="GLI25924.1"/>
    </source>
</evidence>
<name>A0A9W6CSB6_9MICO</name>
<dbReference type="PANTHER" id="PTHR30055:SF234">
    <property type="entry name" value="HTH-TYPE TRANSCRIPTIONAL REGULATOR BETI"/>
    <property type="match status" value="1"/>
</dbReference>
<dbReference type="PROSITE" id="PS50977">
    <property type="entry name" value="HTH_TETR_2"/>
    <property type="match status" value="2"/>
</dbReference>